<dbReference type="InterPro" id="IPR002710">
    <property type="entry name" value="Dilute_dom"/>
</dbReference>
<organism evidence="10">
    <name type="scientific">Brachypodium distachyon</name>
    <name type="common">Purple false brome</name>
    <name type="synonym">Trachynia distachya</name>
    <dbReference type="NCBI Taxonomy" id="15368"/>
    <lineage>
        <taxon>Eukaryota</taxon>
        <taxon>Viridiplantae</taxon>
        <taxon>Streptophyta</taxon>
        <taxon>Embryophyta</taxon>
        <taxon>Tracheophyta</taxon>
        <taxon>Spermatophyta</taxon>
        <taxon>Magnoliopsida</taxon>
        <taxon>Liliopsida</taxon>
        <taxon>Poales</taxon>
        <taxon>Poaceae</taxon>
        <taxon>BOP clade</taxon>
        <taxon>Pooideae</taxon>
        <taxon>Stipodae</taxon>
        <taxon>Brachypodieae</taxon>
        <taxon>Brachypodium</taxon>
    </lineage>
</organism>
<dbReference type="STRING" id="15368.A0A0Q3K162"/>
<keyword evidence="1" id="KW-0808">Transferase</keyword>
<dbReference type="FunFam" id="3.30.200.20:FF:000465">
    <property type="entry name" value="Cysteine-rich receptor-like protein kinase 6"/>
    <property type="match status" value="1"/>
</dbReference>
<dbReference type="PROSITE" id="PS00107">
    <property type="entry name" value="PROTEIN_KINASE_ATP"/>
    <property type="match status" value="1"/>
</dbReference>
<dbReference type="InParanoid" id="A0A0Q3K162"/>
<reference evidence="10 11" key="1">
    <citation type="journal article" date="2010" name="Nature">
        <title>Genome sequencing and analysis of the model grass Brachypodium distachyon.</title>
        <authorList>
            <consortium name="International Brachypodium Initiative"/>
        </authorList>
    </citation>
    <scope>NUCLEOTIDE SEQUENCE [LARGE SCALE GENOMIC DNA]</scope>
    <source>
        <strain evidence="10 11">Bd21</strain>
    </source>
</reference>
<dbReference type="InterPro" id="IPR008962">
    <property type="entry name" value="PapD-like_sf"/>
</dbReference>
<evidence type="ECO:0000313" key="11">
    <source>
        <dbReference type="EnsemblPlants" id="KQK17924"/>
    </source>
</evidence>
<dbReference type="EMBL" id="CM000880">
    <property type="protein sequence ID" value="KQK17924.1"/>
    <property type="molecule type" value="Genomic_DNA"/>
</dbReference>
<dbReference type="InterPro" id="IPR000719">
    <property type="entry name" value="Prot_kinase_dom"/>
</dbReference>
<dbReference type="PROSITE" id="PS00108">
    <property type="entry name" value="PROTEIN_KINASE_ST"/>
    <property type="match status" value="1"/>
</dbReference>
<name>A0A0Q3K162_BRADI</name>
<sequence length="888" mass="100980">MDGESSRLDNQESILHDQTPSPDKLPLQYLKEITNSFSDERVLGEGSFGVVYKGVLQNGEMVAVKKLMALMPGFQKQFENEVYHLMRLNHPNIVRCVGYCYETQNFCLEYKGKYVFAETAERLLCLEYMAKGSLDNYLADESCGLDWHTRYNIISGICYGLHYLHEDWQTNTPIIHLDLKPANILLDDNMVPKIADFGLSRLFGEQQTRACTTTRDGTFGYMAPEYIHRGIITTKSDIFSLGVIIIEIITGQKNYPFGNGTSYDFVELVLTNWRNRLEATSCSSLETDCQQIRSCLELGLRCLESDPIKRPATKEIIEKLTRWGGTNVDGGSDERSLTLWIPSDPSEFLCINPRMLQFFLGLNKWSRCLVQLTNKTEEHVAFYFGVQRATTNYCIEPASAFLCPRSTFTVCVTMEEQSELPSHLQCNDEFLVQTIVVRANTLTSEHTTVDSFNMSINVVHKANLTVAYVPPAQPPPLLHVGLDEKKTLDPRRFEGFSDQENVDILIRCICQDLGFSDDRPIAACIVYKCLLHWKSFQAGTTNVFDRIIASMFSAIKAQGNERLAYWLSNSYSLLMLMQGTMKTAGAGRFTPRRSLTAIIRMVIARNREFGGSHLIGGKGGMQQIEAKRPALLFKGHLTGFFEKVYGMIIDNLTKEISPLLGCCIEAPTITSQALFDHWQRIVNILTDCLLILKSNYVSSFLISKVFTRLFSFIDVQLFNSLLLSESCSFRDGEYVKAGLAKLEQWCTYETEEYAGSSWEELKHIRKAAIFLTMREKQKKTLKEITCHVCPVLSIPQLYRFCTIYQDGKYGNHNVSPLADVLSSMESLMMEDENNTEKYSLLLYDKLESNPFSVEDIPNSVAEFELIDADMPPLIRENPCFDFLYRRTD</sequence>
<dbReference type="Pfam" id="PF01843">
    <property type="entry name" value="DIL"/>
    <property type="match status" value="1"/>
</dbReference>
<dbReference type="OrthoDB" id="672246at2759"/>
<dbReference type="Pfam" id="PF00635">
    <property type="entry name" value="Motile_Sperm"/>
    <property type="match status" value="1"/>
</dbReference>
<dbReference type="PROSITE" id="PS51126">
    <property type="entry name" value="DILUTE"/>
    <property type="match status" value="1"/>
</dbReference>
<dbReference type="AlphaFoldDB" id="A0A0Q3K162"/>
<reference evidence="11" key="3">
    <citation type="submission" date="2018-08" db="UniProtKB">
        <authorList>
            <consortium name="EnsemblPlants"/>
        </authorList>
    </citation>
    <scope>IDENTIFICATION</scope>
    <source>
        <strain evidence="11">cv. Bd21</strain>
    </source>
</reference>
<dbReference type="PANTHER" id="PTHR45707">
    <property type="entry name" value="C2 CALCIUM/LIPID-BINDING PLANT PHOSPHORIBOSYLTRANSFERASE FAMILY PROTEIN"/>
    <property type="match status" value="1"/>
</dbReference>
<dbReference type="FunFam" id="1.10.510.10:FF:000870">
    <property type="entry name" value="OSJNBa0016N04.16-like protein"/>
    <property type="match status" value="1"/>
</dbReference>
<dbReference type="Gramene" id="KQK17924">
    <property type="protein sequence ID" value="KQK17924"/>
    <property type="gene ID" value="BRADI_1g37626v3"/>
</dbReference>
<dbReference type="PROSITE" id="PS50202">
    <property type="entry name" value="MSP"/>
    <property type="match status" value="1"/>
</dbReference>
<dbReference type="SMART" id="SM00220">
    <property type="entry name" value="S_TKc"/>
    <property type="match status" value="1"/>
</dbReference>
<feature type="domain" description="Protein kinase" evidence="7">
    <location>
        <begin position="37"/>
        <end position="324"/>
    </location>
</feature>
<dbReference type="Gene3D" id="1.10.510.10">
    <property type="entry name" value="Transferase(Phosphotransferase) domain 1"/>
    <property type="match status" value="1"/>
</dbReference>
<dbReference type="InterPro" id="IPR008271">
    <property type="entry name" value="Ser/Thr_kinase_AS"/>
</dbReference>
<protein>
    <recommendedName>
        <fullName evidence="13">Protein kinase domain-containing protein</fullName>
    </recommendedName>
</protein>
<dbReference type="InterPro" id="IPR013783">
    <property type="entry name" value="Ig-like_fold"/>
</dbReference>
<evidence type="ECO:0000256" key="2">
    <source>
        <dbReference type="ARBA" id="ARBA00022741"/>
    </source>
</evidence>
<keyword evidence="3" id="KW-0418">Kinase</keyword>
<feature type="compositionally biased region" description="Basic and acidic residues" evidence="6">
    <location>
        <begin position="1"/>
        <end position="10"/>
    </location>
</feature>
<accession>A0A0Q3K162</accession>
<feature type="region of interest" description="Disordered" evidence="6">
    <location>
        <begin position="1"/>
        <end position="25"/>
    </location>
</feature>
<dbReference type="GO" id="GO:0005524">
    <property type="term" value="F:ATP binding"/>
    <property type="evidence" value="ECO:0007669"/>
    <property type="project" value="UniProtKB-UniRule"/>
</dbReference>
<proteinExistence type="predicted"/>
<evidence type="ECO:0000259" key="9">
    <source>
        <dbReference type="PROSITE" id="PS51126"/>
    </source>
</evidence>
<keyword evidence="4 5" id="KW-0067">ATP-binding</keyword>
<dbReference type="PROSITE" id="PS50011">
    <property type="entry name" value="PROTEIN_KINASE_DOM"/>
    <property type="match status" value="1"/>
</dbReference>
<dbReference type="Gene3D" id="2.60.40.10">
    <property type="entry name" value="Immunoglobulins"/>
    <property type="match status" value="1"/>
</dbReference>
<evidence type="ECO:0000256" key="6">
    <source>
        <dbReference type="SAM" id="MobiDB-lite"/>
    </source>
</evidence>
<evidence type="ECO:0000313" key="12">
    <source>
        <dbReference type="Proteomes" id="UP000008810"/>
    </source>
</evidence>
<feature type="compositionally biased region" description="Polar residues" evidence="6">
    <location>
        <begin position="11"/>
        <end position="21"/>
    </location>
</feature>
<dbReference type="SUPFAM" id="SSF56112">
    <property type="entry name" value="Protein kinase-like (PK-like)"/>
    <property type="match status" value="1"/>
</dbReference>
<dbReference type="PANTHER" id="PTHR45707:SF71">
    <property type="entry name" value="PROTEIN KINASE DOMAIN-CONTAINING PROTEIN"/>
    <property type="match status" value="1"/>
</dbReference>
<evidence type="ECO:0000259" key="8">
    <source>
        <dbReference type="PROSITE" id="PS50202"/>
    </source>
</evidence>
<dbReference type="GO" id="GO:0004672">
    <property type="term" value="F:protein kinase activity"/>
    <property type="evidence" value="ECO:0007669"/>
    <property type="project" value="InterPro"/>
</dbReference>
<evidence type="ECO:0000313" key="10">
    <source>
        <dbReference type="EMBL" id="KQK17924.1"/>
    </source>
</evidence>
<reference evidence="10" key="2">
    <citation type="submission" date="2017-06" db="EMBL/GenBank/DDBJ databases">
        <title>WGS assembly of Brachypodium distachyon.</title>
        <authorList>
            <consortium name="The International Brachypodium Initiative"/>
            <person name="Lucas S."/>
            <person name="Harmon-Smith M."/>
            <person name="Lail K."/>
            <person name="Tice H."/>
            <person name="Grimwood J."/>
            <person name="Bruce D."/>
            <person name="Barry K."/>
            <person name="Shu S."/>
            <person name="Lindquist E."/>
            <person name="Wang M."/>
            <person name="Pitluck S."/>
            <person name="Vogel J.P."/>
            <person name="Garvin D.F."/>
            <person name="Mockler T.C."/>
            <person name="Schmutz J."/>
            <person name="Rokhsar D."/>
            <person name="Bevan M.W."/>
        </authorList>
    </citation>
    <scope>NUCLEOTIDE SEQUENCE</scope>
    <source>
        <strain evidence="10">Bd21</strain>
    </source>
</reference>
<dbReference type="InterPro" id="IPR000535">
    <property type="entry name" value="MSP_dom"/>
</dbReference>
<evidence type="ECO:0000256" key="3">
    <source>
        <dbReference type="ARBA" id="ARBA00022777"/>
    </source>
</evidence>
<dbReference type="InterPro" id="IPR011009">
    <property type="entry name" value="Kinase-like_dom_sf"/>
</dbReference>
<gene>
    <name evidence="10" type="ORF">BRADI_1g37626v3</name>
</gene>
<evidence type="ECO:0008006" key="13">
    <source>
        <dbReference type="Google" id="ProtNLM"/>
    </source>
</evidence>
<dbReference type="SMART" id="SM01132">
    <property type="entry name" value="DIL"/>
    <property type="match status" value="1"/>
</dbReference>
<feature type="domain" description="Dilute" evidence="9">
    <location>
        <begin position="545"/>
        <end position="830"/>
    </location>
</feature>
<evidence type="ECO:0000256" key="5">
    <source>
        <dbReference type="PROSITE-ProRule" id="PRU10141"/>
    </source>
</evidence>
<feature type="binding site" evidence="5">
    <location>
        <position position="66"/>
    </location>
    <ligand>
        <name>ATP</name>
        <dbReference type="ChEBI" id="CHEBI:30616"/>
    </ligand>
</feature>
<dbReference type="Proteomes" id="UP000008810">
    <property type="component" value="Chromosome 1"/>
</dbReference>
<feature type="domain" description="MSP" evidence="8">
    <location>
        <begin position="340"/>
        <end position="469"/>
    </location>
</feature>
<dbReference type="EnsemblPlants" id="KQK17924">
    <property type="protein sequence ID" value="KQK17924"/>
    <property type="gene ID" value="BRADI_1g37626v3"/>
</dbReference>
<dbReference type="SUPFAM" id="SSF49354">
    <property type="entry name" value="PapD-like"/>
    <property type="match status" value="1"/>
</dbReference>
<dbReference type="Pfam" id="PF00069">
    <property type="entry name" value="Pkinase"/>
    <property type="match status" value="1"/>
</dbReference>
<keyword evidence="2 5" id="KW-0547">Nucleotide-binding</keyword>
<dbReference type="InterPro" id="IPR017441">
    <property type="entry name" value="Protein_kinase_ATP_BS"/>
</dbReference>
<evidence type="ECO:0000256" key="1">
    <source>
        <dbReference type="ARBA" id="ARBA00022679"/>
    </source>
</evidence>
<dbReference type="Gene3D" id="3.30.200.20">
    <property type="entry name" value="Phosphorylase Kinase, domain 1"/>
    <property type="match status" value="1"/>
</dbReference>
<evidence type="ECO:0000259" key="7">
    <source>
        <dbReference type="PROSITE" id="PS50011"/>
    </source>
</evidence>
<dbReference type="ExpressionAtlas" id="A0A0Q3K162">
    <property type="expression patterns" value="differential"/>
</dbReference>
<keyword evidence="12" id="KW-1185">Reference proteome</keyword>
<evidence type="ECO:0000256" key="4">
    <source>
        <dbReference type="ARBA" id="ARBA00022840"/>
    </source>
</evidence>